<dbReference type="SUPFAM" id="SSF57196">
    <property type="entry name" value="EGF/Laminin"/>
    <property type="match status" value="1"/>
</dbReference>
<proteinExistence type="predicted"/>
<evidence type="ECO:0000259" key="5">
    <source>
        <dbReference type="Pfam" id="PF09443"/>
    </source>
</evidence>
<name>A0A5N3XKT2_MUNRE</name>
<dbReference type="Pfam" id="PF09443">
    <property type="entry name" value="CFC"/>
    <property type="match status" value="1"/>
</dbReference>
<protein>
    <recommendedName>
        <fullName evidence="5">Cryptic/Cripto CFC domain-containing protein</fullName>
    </recommendedName>
</protein>
<dbReference type="InterPro" id="IPR019011">
    <property type="entry name" value="Cryptic/Cripto_CFC-dom"/>
</dbReference>
<evidence type="ECO:0000313" key="6">
    <source>
        <dbReference type="EMBL" id="KAB0373708.1"/>
    </source>
</evidence>
<reference evidence="6 7" key="1">
    <citation type="submission" date="2019-06" db="EMBL/GenBank/DDBJ databases">
        <title>Discovery of a novel chromosome fission-fusion reversal in muntjac.</title>
        <authorList>
            <person name="Mudd A.B."/>
            <person name="Bredeson J.V."/>
            <person name="Baum R."/>
            <person name="Hockemeyer D."/>
            <person name="Rokhsar D.S."/>
        </authorList>
    </citation>
    <scope>NUCLEOTIDE SEQUENCE [LARGE SCALE GENOMIC DNA]</scope>
    <source>
        <strain evidence="6">UCam_UCB_Mr</strain>
        <tissue evidence="6">Fibroblast cell line</tissue>
    </source>
</reference>
<dbReference type="EMBL" id="VCEB01000008">
    <property type="protein sequence ID" value="KAB0373708.1"/>
    <property type="molecule type" value="Genomic_DNA"/>
</dbReference>
<sequence length="160" mass="17700">MDQRKMERFSSSVVLIMAFPIAFELGLVAGLGHHELACPSQGDLPLRDNGLQSQKEPAIGHWASHKELNRTCCLNGRTCILGSFLCGSVPHDTWLSRKCSMCKCWHGQLCWIPQSFLPGCDEQLTAAGTPELTLFAFALMLPCYTGINPYLHATFVMQIS</sequence>
<evidence type="ECO:0000256" key="3">
    <source>
        <dbReference type="ARBA" id="ARBA00023180"/>
    </source>
</evidence>
<keyword evidence="1" id="KW-0245">EGF-like domain</keyword>
<comment type="caution">
    <text evidence="6">The sequence shown here is derived from an EMBL/GenBank/DDBJ whole genome shotgun (WGS) entry which is preliminary data.</text>
</comment>
<keyword evidence="4" id="KW-1133">Transmembrane helix</keyword>
<keyword evidence="2" id="KW-1015">Disulfide bond</keyword>
<gene>
    <name evidence="6" type="ORF">FD755_013964</name>
</gene>
<keyword evidence="3" id="KW-0325">Glycoprotein</keyword>
<keyword evidence="7" id="KW-1185">Reference proteome</keyword>
<accession>A0A5N3XKT2</accession>
<evidence type="ECO:0000256" key="2">
    <source>
        <dbReference type="ARBA" id="ARBA00023157"/>
    </source>
</evidence>
<dbReference type="Proteomes" id="UP000326062">
    <property type="component" value="Chromosome 7"/>
</dbReference>
<keyword evidence="4" id="KW-0812">Transmembrane</keyword>
<evidence type="ECO:0000256" key="1">
    <source>
        <dbReference type="ARBA" id="ARBA00022536"/>
    </source>
</evidence>
<organism evidence="6 7">
    <name type="scientific">Muntiacus reevesi</name>
    <name type="common">Reeves' muntjac</name>
    <name type="synonym">Cervus reevesi</name>
    <dbReference type="NCBI Taxonomy" id="9886"/>
    <lineage>
        <taxon>Eukaryota</taxon>
        <taxon>Metazoa</taxon>
        <taxon>Chordata</taxon>
        <taxon>Craniata</taxon>
        <taxon>Vertebrata</taxon>
        <taxon>Euteleostomi</taxon>
        <taxon>Mammalia</taxon>
        <taxon>Eutheria</taxon>
        <taxon>Laurasiatheria</taxon>
        <taxon>Artiodactyla</taxon>
        <taxon>Ruminantia</taxon>
        <taxon>Pecora</taxon>
        <taxon>Cervidae</taxon>
        <taxon>Muntiacinae</taxon>
        <taxon>Muntiacus</taxon>
    </lineage>
</organism>
<evidence type="ECO:0000313" key="7">
    <source>
        <dbReference type="Proteomes" id="UP000326062"/>
    </source>
</evidence>
<keyword evidence="4" id="KW-0472">Membrane</keyword>
<dbReference type="AlphaFoldDB" id="A0A5N3XKT2"/>
<feature type="domain" description="Cryptic/Cripto CFC" evidence="5">
    <location>
        <begin position="86"/>
        <end position="120"/>
    </location>
</feature>
<feature type="transmembrane region" description="Helical" evidence="4">
    <location>
        <begin position="12"/>
        <end position="32"/>
    </location>
</feature>
<evidence type="ECO:0000256" key="4">
    <source>
        <dbReference type="SAM" id="Phobius"/>
    </source>
</evidence>